<dbReference type="Pfam" id="PF13577">
    <property type="entry name" value="SnoaL_4"/>
    <property type="match status" value="1"/>
</dbReference>
<keyword evidence="3" id="KW-1185">Reference proteome</keyword>
<dbReference type="Proteomes" id="UP001143307">
    <property type="component" value="Unassembled WGS sequence"/>
</dbReference>
<evidence type="ECO:0000259" key="1">
    <source>
        <dbReference type="Pfam" id="PF13577"/>
    </source>
</evidence>
<sequence>MPSVWAWHRLWLPINKPWGNKLDARLQALIDKQEITDLVYAYCNASDRHDHQKLRALYHPDATDDHGGFFKGLASEFIDKLPEIQAPMEILHHNVTNLNIVLDGDYAEGEIYVLAFHRISTDSEPIDLLIGGRYFDRYEKRDGVWKFSAKAVVADWATVDSPSTVQLDHPLLAGSHIGKPGPADPSYSFFKLINWGER</sequence>
<dbReference type="SUPFAM" id="SSF54427">
    <property type="entry name" value="NTF2-like"/>
    <property type="match status" value="1"/>
</dbReference>
<proteinExistence type="predicted"/>
<comment type="caution">
    <text evidence="2">The sequence shown here is derived from an EMBL/GenBank/DDBJ whole genome shotgun (WGS) entry which is preliminary data.</text>
</comment>
<dbReference type="InterPro" id="IPR037401">
    <property type="entry name" value="SnoaL-like"/>
</dbReference>
<dbReference type="CDD" id="cd00531">
    <property type="entry name" value="NTF2_like"/>
    <property type="match status" value="1"/>
</dbReference>
<gene>
    <name evidence="2" type="ORF">EYC87_03635</name>
</gene>
<organism evidence="2 3">
    <name type="scientific">Candidatus Seongchinamella marina</name>
    <dbReference type="NCBI Taxonomy" id="2518990"/>
    <lineage>
        <taxon>Bacteria</taxon>
        <taxon>Pseudomonadati</taxon>
        <taxon>Pseudomonadota</taxon>
        <taxon>Gammaproteobacteria</taxon>
        <taxon>Cellvibrionales</taxon>
        <taxon>Halieaceae</taxon>
        <taxon>Seongchinamella</taxon>
    </lineage>
</organism>
<name>A0ABT3SRS2_9GAMM</name>
<dbReference type="EMBL" id="SHNP01000001">
    <property type="protein sequence ID" value="MCX2972678.1"/>
    <property type="molecule type" value="Genomic_DNA"/>
</dbReference>
<dbReference type="Gene3D" id="3.10.450.50">
    <property type="match status" value="1"/>
</dbReference>
<protein>
    <submittedName>
        <fullName evidence="2">Nuclear transport factor 2 family protein</fullName>
    </submittedName>
</protein>
<dbReference type="RefSeq" id="WP_279251666.1">
    <property type="nucleotide sequence ID" value="NZ_SHNP01000001.1"/>
</dbReference>
<accession>A0ABT3SRS2</accession>
<evidence type="ECO:0000313" key="2">
    <source>
        <dbReference type="EMBL" id="MCX2972678.1"/>
    </source>
</evidence>
<reference evidence="2" key="1">
    <citation type="submission" date="2019-02" db="EMBL/GenBank/DDBJ databases">
        <authorList>
            <person name="Li S.-H."/>
        </authorList>
    </citation>
    <scope>NUCLEOTIDE SEQUENCE</scope>
    <source>
        <strain evidence="2">IMCC8485</strain>
    </source>
</reference>
<feature type="domain" description="SnoaL-like" evidence="1">
    <location>
        <begin position="28"/>
        <end position="148"/>
    </location>
</feature>
<evidence type="ECO:0000313" key="3">
    <source>
        <dbReference type="Proteomes" id="UP001143307"/>
    </source>
</evidence>
<dbReference type="InterPro" id="IPR032710">
    <property type="entry name" value="NTF2-like_dom_sf"/>
</dbReference>